<dbReference type="GO" id="GO:0003841">
    <property type="term" value="F:1-acylglycerol-3-phosphate O-acyltransferase activity"/>
    <property type="evidence" value="ECO:0007669"/>
    <property type="project" value="TreeGrafter"/>
</dbReference>
<accession>A0A1M5AZZ3</accession>
<keyword evidence="2 6" id="KW-0808">Transferase</keyword>
<dbReference type="GO" id="GO:0006654">
    <property type="term" value="P:phosphatidic acid biosynthetic process"/>
    <property type="evidence" value="ECO:0007669"/>
    <property type="project" value="TreeGrafter"/>
</dbReference>
<reference evidence="7" key="1">
    <citation type="submission" date="2016-11" db="EMBL/GenBank/DDBJ databases">
        <authorList>
            <person name="Varghese N."/>
            <person name="Submissions S."/>
        </authorList>
    </citation>
    <scope>NUCLEOTIDE SEQUENCE [LARGE SCALE GENOMIC DNA]</scope>
    <source>
        <strain evidence="7">CGMCC 1.7063</strain>
    </source>
</reference>
<gene>
    <name evidence="6" type="ORF">SAMN04487965_2024</name>
</gene>
<dbReference type="Pfam" id="PF01553">
    <property type="entry name" value="Acyltransferase"/>
    <property type="match status" value="1"/>
</dbReference>
<comment type="pathway">
    <text evidence="1">Lipid metabolism.</text>
</comment>
<dbReference type="PANTHER" id="PTHR10434">
    <property type="entry name" value="1-ACYL-SN-GLYCEROL-3-PHOSPHATE ACYLTRANSFERASE"/>
    <property type="match status" value="1"/>
</dbReference>
<dbReference type="InterPro" id="IPR002123">
    <property type="entry name" value="Plipid/glycerol_acylTrfase"/>
</dbReference>
<dbReference type="AlphaFoldDB" id="A0A1M5AZZ3"/>
<name>A0A1M5AZZ3_9GAMM</name>
<dbReference type="CDD" id="cd07989">
    <property type="entry name" value="LPLAT_AGPAT-like"/>
    <property type="match status" value="1"/>
</dbReference>
<evidence type="ECO:0000313" key="7">
    <source>
        <dbReference type="Proteomes" id="UP000184170"/>
    </source>
</evidence>
<protein>
    <submittedName>
        <fullName evidence="6">1-acyl-sn-glycerol-3-phosphate acyltransferases</fullName>
    </submittedName>
</protein>
<feature type="transmembrane region" description="Helical" evidence="4">
    <location>
        <begin position="14"/>
        <end position="39"/>
    </location>
</feature>
<dbReference type="STRING" id="494016.SAMN04487965_2024"/>
<sequence>MDNRPANSLRRDYYWLRLLATATAFTLFGLGGLALRFVLFPPLKFLYRDVEVRKRKARLLIHHAFRAFIGFMHITGIYTYHFRGEERLRRPGQLVLANHPSLIDVVFLISRIPNANCIVKASLFRNPFMRGAVTTAGYIPNDDPERIIELAAQSLQRGESVVLFPEGTRSVPGRPFKFQRGAAYMALRARVQPTLVTIRCNPPMLMKNIPWYSIPLSRPHFQFEIAEADNLLQLRDTGESPLAAREITHKLKAFFTEECAA</sequence>
<evidence type="ECO:0000256" key="3">
    <source>
        <dbReference type="ARBA" id="ARBA00023315"/>
    </source>
</evidence>
<dbReference type="PANTHER" id="PTHR10434:SF66">
    <property type="entry name" value="PHOSPHOLIPID_GLYCEROL ACYLTRANSFERASE DOMAIN-CONTAINING PROTEIN"/>
    <property type="match status" value="1"/>
</dbReference>
<evidence type="ECO:0000313" key="6">
    <source>
        <dbReference type="EMBL" id="SHF35763.1"/>
    </source>
</evidence>
<evidence type="ECO:0000259" key="5">
    <source>
        <dbReference type="SMART" id="SM00563"/>
    </source>
</evidence>
<evidence type="ECO:0000256" key="1">
    <source>
        <dbReference type="ARBA" id="ARBA00005189"/>
    </source>
</evidence>
<dbReference type="OrthoDB" id="9808424at2"/>
<keyword evidence="4" id="KW-0472">Membrane</keyword>
<dbReference type="SUPFAM" id="SSF69593">
    <property type="entry name" value="Glycerol-3-phosphate (1)-acyltransferase"/>
    <property type="match status" value="1"/>
</dbReference>
<evidence type="ECO:0000256" key="4">
    <source>
        <dbReference type="SAM" id="Phobius"/>
    </source>
</evidence>
<keyword evidence="4" id="KW-0812">Transmembrane</keyword>
<dbReference type="EMBL" id="FQVA01000001">
    <property type="protein sequence ID" value="SHF35763.1"/>
    <property type="molecule type" value="Genomic_DNA"/>
</dbReference>
<evidence type="ECO:0000256" key="2">
    <source>
        <dbReference type="ARBA" id="ARBA00022679"/>
    </source>
</evidence>
<organism evidence="6 7">
    <name type="scientific">Microbulbifer donghaiensis</name>
    <dbReference type="NCBI Taxonomy" id="494016"/>
    <lineage>
        <taxon>Bacteria</taxon>
        <taxon>Pseudomonadati</taxon>
        <taxon>Pseudomonadota</taxon>
        <taxon>Gammaproteobacteria</taxon>
        <taxon>Cellvibrionales</taxon>
        <taxon>Microbulbiferaceae</taxon>
        <taxon>Microbulbifer</taxon>
    </lineage>
</organism>
<dbReference type="SMART" id="SM00563">
    <property type="entry name" value="PlsC"/>
    <property type="match status" value="1"/>
</dbReference>
<proteinExistence type="predicted"/>
<keyword evidence="3 6" id="KW-0012">Acyltransferase</keyword>
<keyword evidence="4" id="KW-1133">Transmembrane helix</keyword>
<keyword evidence="7" id="KW-1185">Reference proteome</keyword>
<feature type="domain" description="Phospholipid/glycerol acyltransferase" evidence="5">
    <location>
        <begin position="93"/>
        <end position="201"/>
    </location>
</feature>
<dbReference type="Proteomes" id="UP000184170">
    <property type="component" value="Unassembled WGS sequence"/>
</dbReference>
<dbReference type="RefSeq" id="WP_073274220.1">
    <property type="nucleotide sequence ID" value="NZ_FQVA01000001.1"/>
</dbReference>